<gene>
    <name evidence="2" type="ORF">BZ3500_MVSOF-1268-A1-R1_CHR3-1G05655</name>
</gene>
<accession>A0A2X0MWF4</accession>
<protein>
    <submittedName>
        <fullName evidence="2">BZ3500_MvSof-1268-A1-R1_Chr3-1g05655 protein</fullName>
    </submittedName>
</protein>
<feature type="compositionally biased region" description="Basic and acidic residues" evidence="1">
    <location>
        <begin position="78"/>
        <end position="93"/>
    </location>
</feature>
<evidence type="ECO:0000313" key="2">
    <source>
        <dbReference type="EMBL" id="SCZ98840.1"/>
    </source>
</evidence>
<reference evidence="3" key="1">
    <citation type="submission" date="2016-10" db="EMBL/GenBank/DDBJ databases">
        <authorList>
            <person name="Jeantristanb JTB J.-T."/>
            <person name="Ricardo R."/>
        </authorList>
    </citation>
    <scope>NUCLEOTIDE SEQUENCE [LARGE SCALE GENOMIC DNA]</scope>
</reference>
<feature type="compositionally biased region" description="Basic residues" evidence="1">
    <location>
        <begin position="1"/>
        <end position="22"/>
    </location>
</feature>
<dbReference type="AlphaFoldDB" id="A0A2X0MWF4"/>
<evidence type="ECO:0000313" key="3">
    <source>
        <dbReference type="Proteomes" id="UP000249723"/>
    </source>
</evidence>
<feature type="region of interest" description="Disordered" evidence="1">
    <location>
        <begin position="1"/>
        <end position="97"/>
    </location>
</feature>
<dbReference type="Proteomes" id="UP000249723">
    <property type="component" value="Unassembled WGS sequence"/>
</dbReference>
<evidence type="ECO:0000256" key="1">
    <source>
        <dbReference type="SAM" id="MobiDB-lite"/>
    </source>
</evidence>
<organism evidence="2 3">
    <name type="scientific">Microbotryum saponariae</name>
    <dbReference type="NCBI Taxonomy" id="289078"/>
    <lineage>
        <taxon>Eukaryota</taxon>
        <taxon>Fungi</taxon>
        <taxon>Dikarya</taxon>
        <taxon>Basidiomycota</taxon>
        <taxon>Pucciniomycotina</taxon>
        <taxon>Microbotryomycetes</taxon>
        <taxon>Microbotryales</taxon>
        <taxon>Microbotryaceae</taxon>
        <taxon>Microbotryum</taxon>
    </lineage>
</organism>
<sequence length="132" mass="14030">MKMNGHAKAKVRARSAQVRRTRSGPTDDAAAALAVAVHARRRPQAGLTRYNDNQKPLPNFLPRKTTRTAVGPSSIKSVRSEAGDDPSQDERRAVPKSATVVLATSGRGELTVADGTLLPTSTTDRLGAASMR</sequence>
<keyword evidence="3" id="KW-1185">Reference proteome</keyword>
<dbReference type="EMBL" id="FMWP01000096">
    <property type="protein sequence ID" value="SCZ98840.1"/>
    <property type="molecule type" value="Genomic_DNA"/>
</dbReference>
<name>A0A2X0MWF4_9BASI</name>
<proteinExistence type="predicted"/>